<evidence type="ECO:0000313" key="2">
    <source>
        <dbReference type="EMBL" id="KIS03021.1"/>
    </source>
</evidence>
<evidence type="ECO:0000313" key="3">
    <source>
        <dbReference type="Proteomes" id="UP000032279"/>
    </source>
</evidence>
<organism evidence="2 3">
    <name type="scientific">Paucilactobacillus wasatchensis</name>
    <dbReference type="NCBI Taxonomy" id="1335616"/>
    <lineage>
        <taxon>Bacteria</taxon>
        <taxon>Bacillati</taxon>
        <taxon>Bacillota</taxon>
        <taxon>Bacilli</taxon>
        <taxon>Lactobacillales</taxon>
        <taxon>Lactobacillaceae</taxon>
        <taxon>Paucilactobacillus</taxon>
    </lineage>
</organism>
<feature type="domain" description="Helicase Helix-turn-helix" evidence="1">
    <location>
        <begin position="244"/>
        <end position="306"/>
    </location>
</feature>
<dbReference type="RefSeq" id="WP_044011129.1">
    <property type="nucleotide sequence ID" value="NZ_AWTT01000035.1"/>
</dbReference>
<dbReference type="PATRIC" id="fig|1335616.4.peg.1403"/>
<keyword evidence="3" id="KW-1185">Reference proteome</keyword>
<dbReference type="STRING" id="1335616.WDC_1400"/>
<accession>A0A0D1A8B3</accession>
<sequence>MTYLITLLSAKQSRRIRVIENILHNKRTVTTLFWGMRYQILPWLGSMRQLERADFDAQLSQLVAAGLANISQNQVLLSSAGYQAQLQFWQHHQRPQFLKFYLLGDIDKMEKRVLLAGQVLSEYSFQNKNYAPLSFDGDELRAVKLWFHQQNKSNLVFQFKQELTTFLSTLGEQQANFLVMQLVGHKVAGWSTEQAAEQLELPVIDATMVRRDLWAGLTGFFVDKTGPMHDLIAPLIQATPLSHSTQITYELFNRGYSIEQICRARHLKLSTIREHLLEVAIFLPRKFPFQTFLSDPVMQQLEQHYQGNVDQWQFNATDKSDGQSFFYFRLFQIMRSYQEYAQ</sequence>
<dbReference type="AlphaFoldDB" id="A0A0D1A8B3"/>
<gene>
    <name evidence="2" type="ORF">WDC_1400</name>
</gene>
<dbReference type="Pfam" id="PF14493">
    <property type="entry name" value="HTH_40"/>
    <property type="match status" value="1"/>
</dbReference>
<comment type="caution">
    <text evidence="2">The sequence shown here is derived from an EMBL/GenBank/DDBJ whole genome shotgun (WGS) entry which is preliminary data.</text>
</comment>
<evidence type="ECO:0000259" key="1">
    <source>
        <dbReference type="Pfam" id="PF14493"/>
    </source>
</evidence>
<dbReference type="InterPro" id="IPR029491">
    <property type="entry name" value="Helicase_HTH"/>
</dbReference>
<protein>
    <recommendedName>
        <fullName evidence="1">Helicase Helix-turn-helix domain-containing protein</fullName>
    </recommendedName>
</protein>
<dbReference type="Proteomes" id="UP000032279">
    <property type="component" value="Unassembled WGS sequence"/>
</dbReference>
<name>A0A0D1A8B3_9LACO</name>
<reference evidence="2 3" key="1">
    <citation type="submission" date="2013-08" db="EMBL/GenBank/DDBJ databases">
        <title>Lactobacillus wasatchii sp. WDC04, a late gas producing bacteria isolated from aged chedder cheese.</title>
        <authorList>
            <person name="Oberg C.J."/>
            <person name="Culumber M."/>
            <person name="McMahon D.J."/>
            <person name="Broadbent J.R."/>
            <person name="Oberg T.S."/>
            <person name="Ortaki F."/>
        </authorList>
    </citation>
    <scope>NUCLEOTIDE SEQUENCE [LARGE SCALE GENOMIC DNA]</scope>
    <source>
        <strain evidence="2 3">WDC04</strain>
    </source>
</reference>
<proteinExistence type="predicted"/>
<dbReference type="EMBL" id="AWTT01000035">
    <property type="protein sequence ID" value="KIS03021.1"/>
    <property type="molecule type" value="Genomic_DNA"/>
</dbReference>